<dbReference type="InterPro" id="IPR036388">
    <property type="entry name" value="WH-like_DNA-bd_sf"/>
</dbReference>
<dbReference type="AlphaFoldDB" id="A0AAX4HMU3"/>
<dbReference type="KEGG" id="psti:SOO65_17805"/>
<comment type="similarity">
    <text evidence="1">Belongs to the LysR transcriptional regulatory family.</text>
</comment>
<proteinExistence type="inferred from homology"/>
<dbReference type="Pfam" id="PF00126">
    <property type="entry name" value="HTH_1"/>
    <property type="match status" value="1"/>
</dbReference>
<evidence type="ECO:0000256" key="1">
    <source>
        <dbReference type="ARBA" id="ARBA00009437"/>
    </source>
</evidence>
<dbReference type="PRINTS" id="PR00039">
    <property type="entry name" value="HTHLYSR"/>
</dbReference>
<dbReference type="Pfam" id="PF03466">
    <property type="entry name" value="LysR_substrate"/>
    <property type="match status" value="1"/>
</dbReference>
<evidence type="ECO:0000256" key="2">
    <source>
        <dbReference type="ARBA" id="ARBA00023015"/>
    </source>
</evidence>
<evidence type="ECO:0000259" key="5">
    <source>
        <dbReference type="PROSITE" id="PS50931"/>
    </source>
</evidence>
<dbReference type="EMBL" id="CP139487">
    <property type="protein sequence ID" value="WPU64551.1"/>
    <property type="molecule type" value="Genomic_DNA"/>
</dbReference>
<accession>A0AAX4HMU3</accession>
<keyword evidence="2" id="KW-0805">Transcription regulation</keyword>
<dbReference type="InterPro" id="IPR050389">
    <property type="entry name" value="LysR-type_TF"/>
</dbReference>
<evidence type="ECO:0000313" key="6">
    <source>
        <dbReference type="EMBL" id="WPU64551.1"/>
    </source>
</evidence>
<name>A0AAX4HMU3_9BACT</name>
<dbReference type="PANTHER" id="PTHR30118">
    <property type="entry name" value="HTH-TYPE TRANSCRIPTIONAL REGULATOR LEUO-RELATED"/>
    <property type="match status" value="1"/>
</dbReference>
<dbReference type="GO" id="GO:0003700">
    <property type="term" value="F:DNA-binding transcription factor activity"/>
    <property type="evidence" value="ECO:0007669"/>
    <property type="project" value="InterPro"/>
</dbReference>
<reference evidence="6 7" key="1">
    <citation type="submission" date="2023-11" db="EMBL/GenBank/DDBJ databases">
        <title>Peredibacter starrii A3.12.</title>
        <authorList>
            <person name="Mitchell R.J."/>
        </authorList>
    </citation>
    <scope>NUCLEOTIDE SEQUENCE [LARGE SCALE GENOMIC DNA]</scope>
    <source>
        <strain evidence="6 7">A3.12</strain>
    </source>
</reference>
<keyword evidence="3" id="KW-0238">DNA-binding</keyword>
<evidence type="ECO:0000256" key="3">
    <source>
        <dbReference type="ARBA" id="ARBA00023125"/>
    </source>
</evidence>
<organism evidence="6 7">
    <name type="scientific">Peredibacter starrii</name>
    <dbReference type="NCBI Taxonomy" id="28202"/>
    <lineage>
        <taxon>Bacteria</taxon>
        <taxon>Pseudomonadati</taxon>
        <taxon>Bdellovibrionota</taxon>
        <taxon>Bacteriovoracia</taxon>
        <taxon>Bacteriovoracales</taxon>
        <taxon>Bacteriovoracaceae</taxon>
        <taxon>Peredibacter</taxon>
    </lineage>
</organism>
<keyword evidence="4" id="KW-0804">Transcription</keyword>
<dbReference type="InterPro" id="IPR037402">
    <property type="entry name" value="YidZ_PBP2"/>
</dbReference>
<dbReference type="RefSeq" id="WP_321393548.1">
    <property type="nucleotide sequence ID" value="NZ_CP139487.1"/>
</dbReference>
<sequence length="303" mass="34675">MKTQLDLNLLFIAESLYKTLNVSKTAKELSMSQSAVSHALSRLRDHFNDPLFVRVSKGMAMTEVAKGLQVSIERLTEEARKLSQSTEKFDPKTSQGRITIATTDYTEVILIPHLLQRLKKEAPHVQISIRPTGGSFPKSELESGMYDLAIAGFYKDLPEGFYMTKVFEDSFSTAYRKNHPKIKGELNAAQFYECDHALITLQGDFKEVLKVKGQKQRNFQYGSYSFTSMAWTLSSSDLVLTAPTLLLKKYQEYFPIKIQKVPIEAPTIEFRMVWHALTHKDPLKSWFRDVLKSEFNKLRSNSK</sequence>
<dbReference type="Gene3D" id="3.40.190.10">
    <property type="entry name" value="Periplasmic binding protein-like II"/>
    <property type="match status" value="2"/>
</dbReference>
<dbReference type="SUPFAM" id="SSF53850">
    <property type="entry name" value="Periplasmic binding protein-like II"/>
    <property type="match status" value="1"/>
</dbReference>
<dbReference type="SUPFAM" id="SSF46785">
    <property type="entry name" value="Winged helix' DNA-binding domain"/>
    <property type="match status" value="1"/>
</dbReference>
<feature type="domain" description="HTH lysR-type" evidence="5">
    <location>
        <begin position="5"/>
        <end position="62"/>
    </location>
</feature>
<dbReference type="InterPro" id="IPR036390">
    <property type="entry name" value="WH_DNA-bd_sf"/>
</dbReference>
<evidence type="ECO:0000256" key="4">
    <source>
        <dbReference type="ARBA" id="ARBA00023163"/>
    </source>
</evidence>
<dbReference type="GO" id="GO:0003677">
    <property type="term" value="F:DNA binding"/>
    <property type="evidence" value="ECO:0007669"/>
    <property type="project" value="UniProtKB-KW"/>
</dbReference>
<dbReference type="PANTHER" id="PTHR30118:SF15">
    <property type="entry name" value="TRANSCRIPTIONAL REGULATORY PROTEIN"/>
    <property type="match status" value="1"/>
</dbReference>
<protein>
    <submittedName>
        <fullName evidence="6">LysR family transcriptional regulator</fullName>
    </submittedName>
</protein>
<evidence type="ECO:0000313" key="7">
    <source>
        <dbReference type="Proteomes" id="UP001324634"/>
    </source>
</evidence>
<gene>
    <name evidence="6" type="ORF">SOO65_17805</name>
</gene>
<dbReference type="InterPro" id="IPR005119">
    <property type="entry name" value="LysR_subst-bd"/>
</dbReference>
<dbReference type="Proteomes" id="UP001324634">
    <property type="component" value="Chromosome"/>
</dbReference>
<keyword evidence="7" id="KW-1185">Reference proteome</keyword>
<dbReference type="InterPro" id="IPR000847">
    <property type="entry name" value="LysR_HTH_N"/>
</dbReference>
<dbReference type="PROSITE" id="PS50931">
    <property type="entry name" value="HTH_LYSR"/>
    <property type="match status" value="1"/>
</dbReference>
<dbReference type="CDD" id="cd08417">
    <property type="entry name" value="PBP2_Nitroaromatics_like"/>
    <property type="match status" value="1"/>
</dbReference>
<dbReference type="Gene3D" id="1.10.10.10">
    <property type="entry name" value="Winged helix-like DNA-binding domain superfamily/Winged helix DNA-binding domain"/>
    <property type="match status" value="1"/>
</dbReference>